<organism evidence="2 3">
    <name type="scientific">Dreissena polymorpha</name>
    <name type="common">Zebra mussel</name>
    <name type="synonym">Mytilus polymorpha</name>
    <dbReference type="NCBI Taxonomy" id="45954"/>
    <lineage>
        <taxon>Eukaryota</taxon>
        <taxon>Metazoa</taxon>
        <taxon>Spiralia</taxon>
        <taxon>Lophotrochozoa</taxon>
        <taxon>Mollusca</taxon>
        <taxon>Bivalvia</taxon>
        <taxon>Autobranchia</taxon>
        <taxon>Heteroconchia</taxon>
        <taxon>Euheterodonta</taxon>
        <taxon>Imparidentia</taxon>
        <taxon>Neoheterodontei</taxon>
        <taxon>Myida</taxon>
        <taxon>Dreissenoidea</taxon>
        <taxon>Dreissenidae</taxon>
        <taxon>Dreissena</taxon>
    </lineage>
</organism>
<dbReference type="EMBL" id="JAIWYP010000010">
    <property type="protein sequence ID" value="KAH3751585.1"/>
    <property type="molecule type" value="Genomic_DNA"/>
</dbReference>
<proteinExistence type="predicted"/>
<dbReference type="AlphaFoldDB" id="A0A9D4I7Y2"/>
<name>A0A9D4I7Y2_DREPO</name>
<accession>A0A9D4I7Y2</accession>
<evidence type="ECO:0000256" key="1">
    <source>
        <dbReference type="SAM" id="MobiDB-lite"/>
    </source>
</evidence>
<protein>
    <submittedName>
        <fullName evidence="2">Uncharacterized protein</fullName>
    </submittedName>
</protein>
<feature type="region of interest" description="Disordered" evidence="1">
    <location>
        <begin position="38"/>
        <end position="62"/>
    </location>
</feature>
<evidence type="ECO:0000313" key="3">
    <source>
        <dbReference type="Proteomes" id="UP000828390"/>
    </source>
</evidence>
<gene>
    <name evidence="2" type="ORF">DPMN_186152</name>
</gene>
<sequence>MIMEPLYTAMKLMSGLSKSLRVGTLWKKGGERVTVAVGEDEKDPPHLEDNVWRTHRDDHSDV</sequence>
<reference evidence="2" key="1">
    <citation type="journal article" date="2019" name="bioRxiv">
        <title>The Genome of the Zebra Mussel, Dreissena polymorpha: A Resource for Invasive Species Research.</title>
        <authorList>
            <person name="McCartney M.A."/>
            <person name="Auch B."/>
            <person name="Kono T."/>
            <person name="Mallez S."/>
            <person name="Zhang Y."/>
            <person name="Obille A."/>
            <person name="Becker A."/>
            <person name="Abrahante J.E."/>
            <person name="Garbe J."/>
            <person name="Badalamenti J.P."/>
            <person name="Herman A."/>
            <person name="Mangelson H."/>
            <person name="Liachko I."/>
            <person name="Sullivan S."/>
            <person name="Sone E.D."/>
            <person name="Koren S."/>
            <person name="Silverstein K.A.T."/>
            <person name="Beckman K.B."/>
            <person name="Gohl D.M."/>
        </authorList>
    </citation>
    <scope>NUCLEOTIDE SEQUENCE</scope>
    <source>
        <strain evidence="2">Duluth1</strain>
        <tissue evidence="2">Whole animal</tissue>
    </source>
</reference>
<reference evidence="2" key="2">
    <citation type="submission" date="2020-11" db="EMBL/GenBank/DDBJ databases">
        <authorList>
            <person name="McCartney M.A."/>
            <person name="Auch B."/>
            <person name="Kono T."/>
            <person name="Mallez S."/>
            <person name="Becker A."/>
            <person name="Gohl D.M."/>
            <person name="Silverstein K.A.T."/>
            <person name="Koren S."/>
            <person name="Bechman K.B."/>
            <person name="Herman A."/>
            <person name="Abrahante J.E."/>
            <person name="Garbe J."/>
        </authorList>
    </citation>
    <scope>NUCLEOTIDE SEQUENCE</scope>
    <source>
        <strain evidence="2">Duluth1</strain>
        <tissue evidence="2">Whole animal</tissue>
    </source>
</reference>
<dbReference type="Proteomes" id="UP000828390">
    <property type="component" value="Unassembled WGS sequence"/>
</dbReference>
<feature type="compositionally biased region" description="Basic and acidic residues" evidence="1">
    <location>
        <begin position="43"/>
        <end position="62"/>
    </location>
</feature>
<comment type="caution">
    <text evidence="2">The sequence shown here is derived from an EMBL/GenBank/DDBJ whole genome shotgun (WGS) entry which is preliminary data.</text>
</comment>
<evidence type="ECO:0000313" key="2">
    <source>
        <dbReference type="EMBL" id="KAH3751585.1"/>
    </source>
</evidence>
<keyword evidence="3" id="KW-1185">Reference proteome</keyword>